<gene>
    <name evidence="6" type="ORF">GCM10007425_18880</name>
</gene>
<evidence type="ECO:0000256" key="2">
    <source>
        <dbReference type="ARBA" id="ARBA00006696"/>
    </source>
</evidence>
<accession>A0A917G6D2</accession>
<dbReference type="GO" id="GO:0016791">
    <property type="term" value="F:phosphatase activity"/>
    <property type="evidence" value="ECO:0007669"/>
    <property type="project" value="TreeGrafter"/>
</dbReference>
<dbReference type="NCBIfam" id="TIGR01460">
    <property type="entry name" value="HAD-SF-IIA"/>
    <property type="match status" value="1"/>
</dbReference>
<evidence type="ECO:0000256" key="4">
    <source>
        <dbReference type="ARBA" id="ARBA00022801"/>
    </source>
</evidence>
<dbReference type="PANTHER" id="PTHR19288:SF46">
    <property type="entry name" value="HALOACID DEHALOGENASE-LIKE HYDROLASE DOMAIN-CONTAINING PROTEIN 2"/>
    <property type="match status" value="1"/>
</dbReference>
<dbReference type="Gene3D" id="3.40.50.1000">
    <property type="entry name" value="HAD superfamily/HAD-like"/>
    <property type="match status" value="2"/>
</dbReference>
<dbReference type="GO" id="GO:0005737">
    <property type="term" value="C:cytoplasm"/>
    <property type="evidence" value="ECO:0007669"/>
    <property type="project" value="TreeGrafter"/>
</dbReference>
<dbReference type="Pfam" id="PF13344">
    <property type="entry name" value="Hydrolase_6"/>
    <property type="match status" value="1"/>
</dbReference>
<dbReference type="InterPro" id="IPR006357">
    <property type="entry name" value="HAD-SF_hydro_IIA"/>
</dbReference>
<keyword evidence="4" id="KW-0378">Hydrolase</keyword>
<dbReference type="EMBL" id="BMJT01000005">
    <property type="protein sequence ID" value="GGG24569.1"/>
    <property type="molecule type" value="Genomic_DNA"/>
</dbReference>
<proteinExistence type="inferred from homology"/>
<comment type="cofactor">
    <cofactor evidence="1">
        <name>Mg(2+)</name>
        <dbReference type="ChEBI" id="CHEBI:18420"/>
    </cofactor>
</comment>
<dbReference type="InterPro" id="IPR036412">
    <property type="entry name" value="HAD-like_sf"/>
</dbReference>
<evidence type="ECO:0000256" key="3">
    <source>
        <dbReference type="ARBA" id="ARBA00022723"/>
    </source>
</evidence>
<evidence type="ECO:0000313" key="7">
    <source>
        <dbReference type="Proteomes" id="UP000616608"/>
    </source>
</evidence>
<evidence type="ECO:0000313" key="6">
    <source>
        <dbReference type="EMBL" id="GGG24569.1"/>
    </source>
</evidence>
<dbReference type="RefSeq" id="WP_229704208.1">
    <property type="nucleotide sequence ID" value="NZ_BMJT01000005.1"/>
</dbReference>
<evidence type="ECO:0000256" key="5">
    <source>
        <dbReference type="ARBA" id="ARBA00022842"/>
    </source>
</evidence>
<name>A0A917G6D2_9BACI</name>
<dbReference type="InterPro" id="IPR006354">
    <property type="entry name" value="HAD-SF_hydro_IIA_hyp1"/>
</dbReference>
<dbReference type="Proteomes" id="UP000616608">
    <property type="component" value="Unassembled WGS sequence"/>
</dbReference>
<dbReference type="Pfam" id="PF13242">
    <property type="entry name" value="Hydrolase_like"/>
    <property type="match status" value="1"/>
</dbReference>
<dbReference type="AlphaFoldDB" id="A0A917G6D2"/>
<organism evidence="6 7">
    <name type="scientific">Lysinibacillus alkalisoli</name>
    <dbReference type="NCBI Taxonomy" id="1911548"/>
    <lineage>
        <taxon>Bacteria</taxon>
        <taxon>Bacillati</taxon>
        <taxon>Bacillota</taxon>
        <taxon>Bacilli</taxon>
        <taxon>Bacillales</taxon>
        <taxon>Bacillaceae</taxon>
        <taxon>Lysinibacillus</taxon>
    </lineage>
</organism>
<keyword evidence="5" id="KW-0460">Magnesium</keyword>
<dbReference type="NCBIfam" id="TIGR01457">
    <property type="entry name" value="HAD-SF-IIA-hyp2"/>
    <property type="match status" value="1"/>
</dbReference>
<sequence length="253" mass="27303">MYKAYCFDLDGTVYTGKEPIESAVTFIHQLQAQGIEPFYITNNASKTAEQFQQALAAIQIHAPITHIYSSALATGKYIAMNHAGKTVSMIGSEGLQDALARENVPVVEEGGDIFVIGIDQNLNYLSLAKAAVAMQNGAIFVSTNPDIKFPSEYGFLPGNGAFTELVSQVSGVKPLYIGKPSPVMLAIIQEEHGFAKDEMVMVGDNYDTDILCGITFGIDTIHVNTGVTSTAEAKLKQQQATHHVQTLTDLMPK</sequence>
<comment type="caution">
    <text evidence="6">The sequence shown here is derived from an EMBL/GenBank/DDBJ whole genome shotgun (WGS) entry which is preliminary data.</text>
</comment>
<keyword evidence="3" id="KW-0479">Metal-binding</keyword>
<evidence type="ECO:0000256" key="1">
    <source>
        <dbReference type="ARBA" id="ARBA00001946"/>
    </source>
</evidence>
<dbReference type="GO" id="GO:0046872">
    <property type="term" value="F:metal ion binding"/>
    <property type="evidence" value="ECO:0007669"/>
    <property type="project" value="UniProtKB-KW"/>
</dbReference>
<comment type="similarity">
    <text evidence="2">Belongs to the HAD-like hydrolase superfamily. NagD family.</text>
</comment>
<dbReference type="InterPro" id="IPR023214">
    <property type="entry name" value="HAD_sf"/>
</dbReference>
<reference evidence="6" key="2">
    <citation type="submission" date="2020-09" db="EMBL/GenBank/DDBJ databases">
        <authorList>
            <person name="Sun Q."/>
            <person name="Zhou Y."/>
        </authorList>
    </citation>
    <scope>NUCLEOTIDE SEQUENCE</scope>
    <source>
        <strain evidence="6">CGMCC 1.15760</strain>
    </source>
</reference>
<reference evidence="6" key="1">
    <citation type="journal article" date="2014" name="Int. J. Syst. Evol. Microbiol.">
        <title>Complete genome sequence of Corynebacterium casei LMG S-19264T (=DSM 44701T), isolated from a smear-ripened cheese.</title>
        <authorList>
            <consortium name="US DOE Joint Genome Institute (JGI-PGF)"/>
            <person name="Walter F."/>
            <person name="Albersmeier A."/>
            <person name="Kalinowski J."/>
            <person name="Ruckert C."/>
        </authorList>
    </citation>
    <scope>NUCLEOTIDE SEQUENCE</scope>
    <source>
        <strain evidence="6">CGMCC 1.15760</strain>
    </source>
</reference>
<protein>
    <submittedName>
        <fullName evidence="6">Haloacid dehalogenase</fullName>
    </submittedName>
</protein>
<keyword evidence="7" id="KW-1185">Reference proteome</keyword>
<dbReference type="SUPFAM" id="SSF56784">
    <property type="entry name" value="HAD-like"/>
    <property type="match status" value="1"/>
</dbReference>
<dbReference type="PANTHER" id="PTHR19288">
    <property type="entry name" value="4-NITROPHENYLPHOSPHATASE-RELATED"/>
    <property type="match status" value="1"/>
</dbReference>